<dbReference type="SUPFAM" id="SSF143011">
    <property type="entry name" value="RelE-like"/>
    <property type="match status" value="1"/>
</dbReference>
<proteinExistence type="predicted"/>
<dbReference type="Gene3D" id="3.30.2310.20">
    <property type="entry name" value="RelE-like"/>
    <property type="match status" value="1"/>
</dbReference>
<evidence type="ECO:0000256" key="1">
    <source>
        <dbReference type="ARBA" id="ARBA00022649"/>
    </source>
</evidence>
<gene>
    <name evidence="2" type="ORF">EW093_01095</name>
</gene>
<reference evidence="2 3" key="2">
    <citation type="submission" date="2019-09" db="EMBL/GenBank/DDBJ databases">
        <title>Complete Genome Sequence and Methylome Analysis of free living Spirochaetas.</title>
        <authorList>
            <person name="Leshcheva N."/>
            <person name="Mikheeva N."/>
        </authorList>
    </citation>
    <scope>NUCLEOTIDE SEQUENCE [LARGE SCALE GENOMIC DNA]</scope>
    <source>
        <strain evidence="2 3">P</strain>
    </source>
</reference>
<dbReference type="InterPro" id="IPR007712">
    <property type="entry name" value="RelE/ParE_toxin"/>
</dbReference>
<dbReference type="EMBL" id="CP035807">
    <property type="protein sequence ID" value="QEN03357.1"/>
    <property type="molecule type" value="Genomic_DNA"/>
</dbReference>
<dbReference type="NCBIfam" id="TIGR02385">
    <property type="entry name" value="RelE_StbE"/>
    <property type="match status" value="1"/>
</dbReference>
<dbReference type="OrthoDB" id="361090at2"/>
<sequence length="111" mass="13076">MLGKSSLTNQYKINLTQKAYGDLRDIYSYIKEELHTKSSALKVIDEIENRIMLLKDYPEIGTFVKDEVLLKKGYRKLIVNNYIALYLIDDNRKIVNIIRVVYGKRDYLELV</sequence>
<dbReference type="Proteomes" id="UP000323824">
    <property type="component" value="Chromosome"/>
</dbReference>
<protein>
    <submittedName>
        <fullName evidence="2">Type II toxin-antitoxin system RelE/ParE family toxin</fullName>
    </submittedName>
</protein>
<dbReference type="Pfam" id="PF05016">
    <property type="entry name" value="ParE_toxin"/>
    <property type="match status" value="1"/>
</dbReference>
<dbReference type="KEGG" id="sper:EW093_01095"/>
<keyword evidence="1" id="KW-1277">Toxin-antitoxin system</keyword>
<evidence type="ECO:0000313" key="3">
    <source>
        <dbReference type="Proteomes" id="UP000323824"/>
    </source>
</evidence>
<accession>A0A5C1Q7K2</accession>
<reference evidence="2 3" key="1">
    <citation type="submission" date="2019-02" db="EMBL/GenBank/DDBJ databases">
        <authorList>
            <person name="Fomenkov A."/>
            <person name="Dubinina G."/>
            <person name="Grabovich M."/>
            <person name="Vincze T."/>
            <person name="Roberts R.J."/>
        </authorList>
    </citation>
    <scope>NUCLEOTIDE SEQUENCE [LARGE SCALE GENOMIC DNA]</scope>
    <source>
        <strain evidence="2 3">P</strain>
    </source>
</reference>
<evidence type="ECO:0000313" key="2">
    <source>
        <dbReference type="EMBL" id="QEN03357.1"/>
    </source>
</evidence>
<name>A0A5C1Q7K2_9SPIO</name>
<keyword evidence="3" id="KW-1185">Reference proteome</keyword>
<dbReference type="AlphaFoldDB" id="A0A5C1Q7K2"/>
<dbReference type="InterPro" id="IPR035093">
    <property type="entry name" value="RelE/ParE_toxin_dom_sf"/>
</dbReference>
<organism evidence="2 3">
    <name type="scientific">Thiospirochaeta perfilievii</name>
    <dbReference type="NCBI Taxonomy" id="252967"/>
    <lineage>
        <taxon>Bacteria</taxon>
        <taxon>Pseudomonadati</taxon>
        <taxon>Spirochaetota</taxon>
        <taxon>Spirochaetia</taxon>
        <taxon>Spirochaetales</taxon>
        <taxon>Spirochaetaceae</taxon>
        <taxon>Thiospirochaeta</taxon>
    </lineage>
</organism>